<evidence type="ECO:0000256" key="1">
    <source>
        <dbReference type="ARBA" id="ARBA00007707"/>
    </source>
</evidence>
<feature type="active site" description="Proton acceptor" evidence="17">
    <location>
        <position position="361"/>
    </location>
</feature>
<dbReference type="AlphaFoldDB" id="A0A7H9CH96"/>
<comment type="catalytic activity">
    <reaction evidence="14 17">
        <text>alpha-D-glucosamine 1-phosphate + acetyl-CoA = N-acetyl-alpha-D-glucosamine 1-phosphate + CoA + H(+)</text>
        <dbReference type="Rhea" id="RHEA:13725"/>
        <dbReference type="ChEBI" id="CHEBI:15378"/>
        <dbReference type="ChEBI" id="CHEBI:57287"/>
        <dbReference type="ChEBI" id="CHEBI:57288"/>
        <dbReference type="ChEBI" id="CHEBI:57776"/>
        <dbReference type="ChEBI" id="CHEBI:58516"/>
        <dbReference type="EC" id="2.3.1.157"/>
    </reaction>
</comment>
<feature type="region of interest" description="Linker" evidence="17">
    <location>
        <begin position="233"/>
        <end position="253"/>
    </location>
</feature>
<feature type="region of interest" description="N-acetyltransferase" evidence="17">
    <location>
        <begin position="254"/>
        <end position="456"/>
    </location>
</feature>
<evidence type="ECO:0000256" key="15">
    <source>
        <dbReference type="ARBA" id="ARBA00048493"/>
    </source>
</evidence>
<dbReference type="PANTHER" id="PTHR43584">
    <property type="entry name" value="NUCLEOTIDYL TRANSFERASE"/>
    <property type="match status" value="1"/>
</dbReference>
<evidence type="ECO:0000256" key="2">
    <source>
        <dbReference type="ARBA" id="ARBA00007947"/>
    </source>
</evidence>
<feature type="binding site" evidence="17">
    <location>
        <position position="230"/>
    </location>
    <ligand>
        <name>Mg(2+)</name>
        <dbReference type="ChEBI" id="CHEBI:18420"/>
    </ligand>
</feature>
<dbReference type="GO" id="GO:0008360">
    <property type="term" value="P:regulation of cell shape"/>
    <property type="evidence" value="ECO:0007669"/>
    <property type="project" value="UniProtKB-KW"/>
</dbReference>
<feature type="binding site" evidence="17">
    <location>
        <begin position="384"/>
        <end position="385"/>
    </location>
    <ligand>
        <name>acetyl-CoA</name>
        <dbReference type="ChEBI" id="CHEBI:57288"/>
    </ligand>
</feature>
<keyword evidence="12 17" id="KW-0012">Acyltransferase</keyword>
<proteinExistence type="inferred from homology"/>
<evidence type="ECO:0000256" key="11">
    <source>
        <dbReference type="ARBA" id="ARBA00023268"/>
    </source>
</evidence>
<comment type="function">
    <text evidence="16 17">Catalyzes the last two sequential reactions in the de novo biosynthetic pathway for UDP-N-acetylglucosamine (UDP-GlcNAc). The C-terminal domain catalyzes the transfer of acetyl group from acetyl coenzyme A to glucosamine-1-phosphate (GlcN-1-P) to produce N-acetylglucosamine-1-phosphate (GlcNAc-1-P), which is converted into UDP-GlcNAc by the transfer of uridine 5-monophosphate (from uridine 5-triphosphate), a reaction catalyzed by the N-terminal domain.</text>
</comment>
<comment type="cofactor">
    <cofactor evidence="17">
        <name>Mg(2+)</name>
        <dbReference type="ChEBI" id="CHEBI:18420"/>
    </cofactor>
    <text evidence="17">Binds 1 Mg(2+) ion per subunit.</text>
</comment>
<dbReference type="UniPathway" id="UPA00973"/>
<feature type="binding site" evidence="17">
    <location>
        <position position="350"/>
    </location>
    <ligand>
        <name>UDP-N-acetyl-alpha-D-glucosamine</name>
        <dbReference type="ChEBI" id="CHEBI:57705"/>
    </ligand>
</feature>
<evidence type="ECO:0000256" key="6">
    <source>
        <dbReference type="ARBA" id="ARBA00022723"/>
    </source>
</evidence>
<feature type="binding site" evidence="17">
    <location>
        <begin position="87"/>
        <end position="88"/>
    </location>
    <ligand>
        <name>UDP-N-acetyl-alpha-D-glucosamine</name>
        <dbReference type="ChEBI" id="CHEBI:57705"/>
    </ligand>
</feature>
<dbReference type="GO" id="GO:0000287">
    <property type="term" value="F:magnesium ion binding"/>
    <property type="evidence" value="ECO:0007669"/>
    <property type="project" value="UniProtKB-UniRule"/>
</dbReference>
<dbReference type="CDD" id="cd03353">
    <property type="entry name" value="LbH_GlmU_C"/>
    <property type="match status" value="1"/>
</dbReference>
<evidence type="ECO:0000256" key="7">
    <source>
        <dbReference type="ARBA" id="ARBA00022737"/>
    </source>
</evidence>
<comment type="pathway">
    <text evidence="17">Bacterial outer membrane biogenesis; LPS lipid A biosynthesis.</text>
</comment>
<comment type="caution">
    <text evidence="17">Lacks conserved residue(s) required for the propagation of feature annotation.</text>
</comment>
<feature type="binding site" evidence="17">
    <location>
        <position position="83"/>
    </location>
    <ligand>
        <name>UDP-N-acetyl-alpha-D-glucosamine</name>
        <dbReference type="ChEBI" id="CHEBI:57705"/>
    </ligand>
</feature>
<comment type="pathway">
    <text evidence="17">Nucleotide-sugar biosynthesis; UDP-N-acetyl-alpha-D-glucosamine biosynthesis; UDP-N-acetyl-alpha-D-glucosamine from N-acetyl-alpha-D-glucosamine 1-phosphate: step 1/1.</text>
</comment>
<dbReference type="GO" id="GO:0003977">
    <property type="term" value="F:UDP-N-acetylglucosamine diphosphorylase activity"/>
    <property type="evidence" value="ECO:0007669"/>
    <property type="project" value="UniProtKB-UniRule"/>
</dbReference>
<dbReference type="Proteomes" id="UP000509414">
    <property type="component" value="Chromosome"/>
</dbReference>
<keyword evidence="20" id="KW-1185">Reference proteome</keyword>
<feature type="binding site" evidence="17">
    <location>
        <position position="143"/>
    </location>
    <ligand>
        <name>UDP-N-acetyl-alpha-D-glucosamine</name>
        <dbReference type="ChEBI" id="CHEBI:57705"/>
    </ligand>
</feature>
<reference evidence="19 20" key="1">
    <citation type="submission" date="2020-02" db="EMBL/GenBank/DDBJ databases">
        <title>Complete genome sequence of the novel Campylobacter species Candidatus Campylobacter infans.</title>
        <authorList>
            <person name="Duim B."/>
            <person name="Zomer A."/>
            <person name="van der Graaf L."/>
            <person name="Wagenaar J."/>
        </authorList>
    </citation>
    <scope>NUCLEOTIDE SEQUENCE [LARGE SCALE GENOMIC DNA]</scope>
    <source>
        <strain evidence="19 20">19S00001</strain>
    </source>
</reference>
<feature type="binding site" evidence="17">
    <location>
        <position position="421"/>
    </location>
    <ligand>
        <name>acetyl-CoA</name>
        <dbReference type="ChEBI" id="CHEBI:57288"/>
    </ligand>
</feature>
<evidence type="ECO:0000256" key="17">
    <source>
        <dbReference type="HAMAP-Rule" id="MF_01631"/>
    </source>
</evidence>
<dbReference type="GO" id="GO:0009245">
    <property type="term" value="P:lipid A biosynthetic process"/>
    <property type="evidence" value="ECO:0007669"/>
    <property type="project" value="UniProtKB-UniRule"/>
</dbReference>
<feature type="binding site" evidence="17">
    <location>
        <position position="158"/>
    </location>
    <ligand>
        <name>UDP-N-acetyl-alpha-D-glucosamine</name>
        <dbReference type="ChEBI" id="CHEBI:57705"/>
    </ligand>
</feature>
<dbReference type="GO" id="GO:0071555">
    <property type="term" value="P:cell wall organization"/>
    <property type="evidence" value="ECO:0007669"/>
    <property type="project" value="UniProtKB-KW"/>
</dbReference>
<sequence length="456" mass="49322">MDAVSVIILAAGEGTRMHSSKPKVLHEVCGYSMLAHVLNEALKTSDDICVVLGHKFDEVSAHLNENFSYEMRKKVHLARQNIQSHPGTGGAVMAAINSVKNDRVVILCADTPLIKARHLHIIADTGADVNIAVFKTNNPNGYGRVVLGPDSSIIDIVEQKDADEMQKSIKLCNSGVYSFKTAVLKELLPKISNKNSSNEYYLTDCISLAFGLNLRVGHVLVNDSDFLGVNDKFALAQAESIMSQRIKETHLRNGVIMHLPDNIYIDARASLEGECELWPNVVIKGECEIENSVIESGAVIVQSKIKNAHIKAGSIVENSVVENSQIGPMAHLRPHSIIKHTQIGNFVELKNANLNGVKAGHLSYLGDCEIGVGSNIGCGTVTCNYDGVKKHQTKIGKNVFVGSNTAFVAPVCIADDTAIAAGSVVTQNSKKGDLVIARSKQENKENGFYKLFGSKK</sequence>
<keyword evidence="8 17" id="KW-0460">Magnesium</keyword>
<dbReference type="UniPathway" id="UPA00113">
    <property type="reaction ID" value="UER00532"/>
</dbReference>
<evidence type="ECO:0000256" key="10">
    <source>
        <dbReference type="ARBA" id="ARBA00022984"/>
    </source>
</evidence>
<evidence type="ECO:0000256" key="3">
    <source>
        <dbReference type="ARBA" id="ARBA00022490"/>
    </source>
</evidence>
<feature type="region of interest" description="Pyrophosphorylase" evidence="17">
    <location>
        <begin position="1"/>
        <end position="232"/>
    </location>
</feature>
<dbReference type="Gene3D" id="3.90.550.10">
    <property type="entry name" value="Spore Coat Polysaccharide Biosynthesis Protein SpsA, Chain A"/>
    <property type="match status" value="1"/>
</dbReference>
<feature type="binding site" evidence="17">
    <location>
        <position position="438"/>
    </location>
    <ligand>
        <name>acetyl-CoA</name>
        <dbReference type="ChEBI" id="CHEBI:57288"/>
    </ligand>
</feature>
<evidence type="ECO:0000256" key="13">
    <source>
        <dbReference type="ARBA" id="ARBA00023316"/>
    </source>
</evidence>
<dbReference type="GO" id="GO:0016020">
    <property type="term" value="C:membrane"/>
    <property type="evidence" value="ECO:0007669"/>
    <property type="project" value="GOC"/>
</dbReference>
<feature type="binding site" evidence="17">
    <location>
        <begin position="9"/>
        <end position="12"/>
    </location>
    <ligand>
        <name>UDP-N-acetyl-alpha-D-glucosamine</name>
        <dbReference type="ChEBI" id="CHEBI:57705"/>
    </ligand>
</feature>
<dbReference type="GO" id="GO:0009252">
    <property type="term" value="P:peptidoglycan biosynthetic process"/>
    <property type="evidence" value="ECO:0007669"/>
    <property type="project" value="UniProtKB-UniRule"/>
</dbReference>
<comment type="subunit">
    <text evidence="17">Homotrimer.</text>
</comment>
<evidence type="ECO:0000259" key="18">
    <source>
        <dbReference type="Pfam" id="PF12804"/>
    </source>
</evidence>
<evidence type="ECO:0000256" key="4">
    <source>
        <dbReference type="ARBA" id="ARBA00022679"/>
    </source>
</evidence>
<evidence type="ECO:0000256" key="12">
    <source>
        <dbReference type="ARBA" id="ARBA00023315"/>
    </source>
</evidence>
<dbReference type="EC" id="2.3.1.157" evidence="17"/>
<dbReference type="InterPro" id="IPR011004">
    <property type="entry name" value="Trimer_LpxA-like_sf"/>
</dbReference>
<dbReference type="GO" id="GO:0005737">
    <property type="term" value="C:cytoplasm"/>
    <property type="evidence" value="ECO:0007669"/>
    <property type="project" value="UniProtKB-SubCell"/>
</dbReference>
<keyword evidence="4 17" id="KW-0808">Transferase</keyword>
<dbReference type="InterPro" id="IPR029044">
    <property type="entry name" value="Nucleotide-diphossugar_trans"/>
</dbReference>
<keyword evidence="10 17" id="KW-0573">Peptidoglycan synthesis</keyword>
<organism evidence="19 20">
    <name type="scientific">Candidatus Campylobacter infans</name>
    <dbReference type="NCBI Taxonomy" id="2561898"/>
    <lineage>
        <taxon>Bacteria</taxon>
        <taxon>Pseudomonadati</taxon>
        <taxon>Campylobacterota</taxon>
        <taxon>Epsilonproteobacteria</taxon>
        <taxon>Campylobacterales</taxon>
        <taxon>Campylobacteraceae</taxon>
        <taxon>Campylobacter</taxon>
    </lineage>
</organism>
<accession>A0A7H9CH96</accession>
<feature type="domain" description="MobA-like NTP transferase" evidence="18">
    <location>
        <begin position="6"/>
        <end position="148"/>
    </location>
</feature>
<feature type="binding site" evidence="17">
    <location>
        <position position="403"/>
    </location>
    <ligand>
        <name>acetyl-CoA</name>
        <dbReference type="ChEBI" id="CHEBI:57288"/>
    </ligand>
</feature>
<dbReference type="GO" id="GO:0019134">
    <property type="term" value="F:glucosamine-1-phosphate N-acetyltransferase activity"/>
    <property type="evidence" value="ECO:0007669"/>
    <property type="project" value="UniProtKB-UniRule"/>
</dbReference>
<keyword evidence="13 17" id="KW-0961">Cell wall biogenesis/degradation</keyword>
<dbReference type="EC" id="2.7.7.23" evidence="17"/>
<dbReference type="InterPro" id="IPR025877">
    <property type="entry name" value="MobA-like_NTP_Trfase"/>
</dbReference>
<comment type="similarity">
    <text evidence="1 17">In the C-terminal section; belongs to the transferase hexapeptide repeat family.</text>
</comment>
<feature type="binding site" evidence="17">
    <location>
        <position position="110"/>
    </location>
    <ligand>
        <name>Mg(2+)</name>
        <dbReference type="ChEBI" id="CHEBI:18420"/>
    </ligand>
</feature>
<dbReference type="HAMAP" id="MF_01631">
    <property type="entry name" value="GlmU"/>
    <property type="match status" value="1"/>
</dbReference>
<feature type="binding site" evidence="17">
    <location>
        <position position="23"/>
    </location>
    <ligand>
        <name>UDP-N-acetyl-alpha-D-glucosamine</name>
        <dbReference type="ChEBI" id="CHEBI:57705"/>
    </ligand>
</feature>
<feature type="binding site" evidence="17">
    <location>
        <position position="333"/>
    </location>
    <ligand>
        <name>UDP-N-acetyl-alpha-D-glucosamine</name>
        <dbReference type="ChEBI" id="CHEBI:57705"/>
    </ligand>
</feature>
<evidence type="ECO:0000256" key="14">
    <source>
        <dbReference type="ARBA" id="ARBA00048247"/>
    </source>
</evidence>
<evidence type="ECO:0000313" key="20">
    <source>
        <dbReference type="Proteomes" id="UP000509414"/>
    </source>
</evidence>
<dbReference type="SUPFAM" id="SSF51161">
    <property type="entry name" value="Trimeric LpxA-like enzymes"/>
    <property type="match status" value="1"/>
</dbReference>
<evidence type="ECO:0000256" key="8">
    <source>
        <dbReference type="ARBA" id="ARBA00022842"/>
    </source>
</evidence>
<dbReference type="InterPro" id="IPR050065">
    <property type="entry name" value="GlmU-like"/>
</dbReference>
<comment type="catalytic activity">
    <reaction evidence="15 17">
        <text>N-acetyl-alpha-D-glucosamine 1-phosphate + UTP + H(+) = UDP-N-acetyl-alpha-D-glucosamine + diphosphate</text>
        <dbReference type="Rhea" id="RHEA:13509"/>
        <dbReference type="ChEBI" id="CHEBI:15378"/>
        <dbReference type="ChEBI" id="CHEBI:33019"/>
        <dbReference type="ChEBI" id="CHEBI:46398"/>
        <dbReference type="ChEBI" id="CHEBI:57705"/>
        <dbReference type="ChEBI" id="CHEBI:57776"/>
        <dbReference type="EC" id="2.7.7.23"/>
    </reaction>
</comment>
<dbReference type="SUPFAM" id="SSF53448">
    <property type="entry name" value="Nucleotide-diphospho-sugar transferases"/>
    <property type="match status" value="1"/>
</dbReference>
<name>A0A7H9CH96_9BACT</name>
<dbReference type="EMBL" id="CP049075">
    <property type="protein sequence ID" value="QLI05466.1"/>
    <property type="molecule type" value="Genomic_DNA"/>
</dbReference>
<keyword evidence="6 17" id="KW-0479">Metal-binding</keyword>
<dbReference type="PANTHER" id="PTHR43584:SF3">
    <property type="entry name" value="BIFUNCTIONAL PROTEIN GLMU"/>
    <property type="match status" value="1"/>
</dbReference>
<keyword evidence="5 17" id="KW-0548">Nucleotidyltransferase</keyword>
<dbReference type="Pfam" id="PF12804">
    <property type="entry name" value="NTP_transf_3"/>
    <property type="match status" value="1"/>
</dbReference>
<evidence type="ECO:0000256" key="9">
    <source>
        <dbReference type="ARBA" id="ARBA00022960"/>
    </source>
</evidence>
<feature type="binding site" evidence="17">
    <location>
        <position position="173"/>
    </location>
    <ligand>
        <name>UDP-N-acetyl-alpha-D-glucosamine</name>
        <dbReference type="ChEBI" id="CHEBI:57705"/>
    </ligand>
</feature>
<keyword evidence="9 17" id="KW-0133">Cell shape</keyword>
<keyword evidence="11 17" id="KW-0511">Multifunctional enzyme</keyword>
<comment type="pathway">
    <text evidence="17">Nucleotide-sugar biosynthesis; UDP-N-acetyl-alpha-D-glucosamine biosynthesis; N-acetyl-alpha-D-glucosamine 1-phosphate from alpha-D-glucosamine 6-phosphate (route II): step 2/2.</text>
</comment>
<dbReference type="RefSeq" id="WP_179974684.1">
    <property type="nucleotide sequence ID" value="NZ_CP049075.1"/>
</dbReference>
<feature type="binding site" evidence="17">
    <location>
        <position position="364"/>
    </location>
    <ligand>
        <name>UDP-N-acetyl-alpha-D-glucosamine</name>
        <dbReference type="ChEBI" id="CHEBI:57705"/>
    </ligand>
</feature>
<evidence type="ECO:0000256" key="16">
    <source>
        <dbReference type="ARBA" id="ARBA00049628"/>
    </source>
</evidence>
<comment type="similarity">
    <text evidence="2 17">In the N-terminal section; belongs to the N-acetylglucosamine-1-phosphate uridyltransferase family.</text>
</comment>
<comment type="subcellular location">
    <subcellularLocation>
        <location evidence="17">Cytoplasm</location>
    </subcellularLocation>
</comment>
<dbReference type="NCBIfam" id="TIGR01173">
    <property type="entry name" value="glmU"/>
    <property type="match status" value="1"/>
</dbReference>
<keyword evidence="7 17" id="KW-0677">Repeat</keyword>
<keyword evidence="3 17" id="KW-0963">Cytoplasm</keyword>
<feature type="binding site" evidence="17">
    <location>
        <position position="230"/>
    </location>
    <ligand>
        <name>UDP-N-acetyl-alpha-D-glucosamine</name>
        <dbReference type="ChEBI" id="CHEBI:57705"/>
    </ligand>
</feature>
<protein>
    <recommendedName>
        <fullName evidence="17">Bifunctional protein GlmU</fullName>
    </recommendedName>
    <domain>
        <recommendedName>
            <fullName evidence="17">UDP-N-acetylglucosamine pyrophosphorylase</fullName>
            <ecNumber evidence="17">2.7.7.23</ecNumber>
        </recommendedName>
        <alternativeName>
            <fullName evidence="17">N-acetylglucosamine-1-phosphate uridyltransferase</fullName>
        </alternativeName>
    </domain>
    <domain>
        <recommendedName>
            <fullName evidence="17">Glucosamine-1-phosphate N-acetyltransferase</fullName>
            <ecNumber evidence="17">2.3.1.157</ecNumber>
        </recommendedName>
    </domain>
</protein>
<dbReference type="InterPro" id="IPR038009">
    <property type="entry name" value="GlmU_C_LbH"/>
</dbReference>
<evidence type="ECO:0000256" key="5">
    <source>
        <dbReference type="ARBA" id="ARBA00022695"/>
    </source>
</evidence>
<dbReference type="InterPro" id="IPR005882">
    <property type="entry name" value="Bifunctional_GlmU"/>
</dbReference>
<gene>
    <name evidence="17 19" type="primary">glmU</name>
    <name evidence="19" type="ORF">CINF_0961</name>
</gene>
<dbReference type="GO" id="GO:0000902">
    <property type="term" value="P:cell morphogenesis"/>
    <property type="evidence" value="ECO:0007669"/>
    <property type="project" value="UniProtKB-UniRule"/>
</dbReference>
<evidence type="ECO:0000313" key="19">
    <source>
        <dbReference type="EMBL" id="QLI05466.1"/>
    </source>
</evidence>
<dbReference type="KEGG" id="cinf:CINF_0961"/>
<dbReference type="Gene3D" id="2.160.10.10">
    <property type="entry name" value="Hexapeptide repeat proteins"/>
    <property type="match status" value="1"/>
</dbReference>
<feature type="binding site" evidence="17">
    <location>
        <position position="375"/>
    </location>
    <ligand>
        <name>UDP-N-acetyl-alpha-D-glucosamine</name>
        <dbReference type="ChEBI" id="CHEBI:57705"/>
    </ligand>
</feature>
<dbReference type="CDD" id="cd02540">
    <property type="entry name" value="GT2_GlmU_N_bac"/>
    <property type="match status" value="1"/>
</dbReference>
<dbReference type="GO" id="GO:0006048">
    <property type="term" value="P:UDP-N-acetylglucosamine biosynthetic process"/>
    <property type="evidence" value="ECO:0007669"/>
    <property type="project" value="UniProtKB-UniPathway"/>
</dbReference>